<evidence type="ECO:0000313" key="2">
    <source>
        <dbReference type="EMBL" id="KLU01791.1"/>
    </source>
</evidence>
<proteinExistence type="predicted"/>
<dbReference type="AlphaFoldDB" id="A0A0J1B5L1"/>
<gene>
    <name evidence="2" type="ORF">RISK_006176</name>
</gene>
<protein>
    <submittedName>
        <fullName evidence="2">Uncharacterized protein</fullName>
    </submittedName>
</protein>
<sequence>MQWHAIPRSRVGLGFNPQAVTRWGSILAGLETHRTEHEPGIVRRRDDKHLSSLRDWGTCVLSADDLGLKTQGFRLPSLRDWRCVRGMEQPRSGDSCQPRVFQPEVSSVTPLTRQAAERRQVS</sequence>
<evidence type="ECO:0000313" key="3">
    <source>
        <dbReference type="Proteomes" id="UP000036367"/>
    </source>
</evidence>
<dbReference type="EMBL" id="LECT01000049">
    <property type="protein sequence ID" value="KLU01791.1"/>
    <property type="molecule type" value="Genomic_DNA"/>
</dbReference>
<dbReference type="PATRIC" id="fig|595434.4.peg.5866"/>
<keyword evidence="3" id="KW-1185">Reference proteome</keyword>
<feature type="region of interest" description="Disordered" evidence="1">
    <location>
        <begin position="89"/>
        <end position="122"/>
    </location>
</feature>
<dbReference type="Proteomes" id="UP000036367">
    <property type="component" value="Unassembled WGS sequence"/>
</dbReference>
<accession>A0A0J1B5L1</accession>
<organism evidence="2 3">
    <name type="scientific">Rhodopirellula islandica</name>
    <dbReference type="NCBI Taxonomy" id="595434"/>
    <lineage>
        <taxon>Bacteria</taxon>
        <taxon>Pseudomonadati</taxon>
        <taxon>Planctomycetota</taxon>
        <taxon>Planctomycetia</taxon>
        <taxon>Pirellulales</taxon>
        <taxon>Pirellulaceae</taxon>
        <taxon>Rhodopirellula</taxon>
    </lineage>
</organism>
<name>A0A0J1B5L1_RHOIS</name>
<reference evidence="2" key="1">
    <citation type="submission" date="2015-05" db="EMBL/GenBank/DDBJ databases">
        <title>Permanent draft genome of Rhodopirellula islandicus K833.</title>
        <authorList>
            <person name="Kizina J."/>
            <person name="Richter M."/>
            <person name="Glockner F.O."/>
            <person name="Harder J."/>
        </authorList>
    </citation>
    <scope>NUCLEOTIDE SEQUENCE [LARGE SCALE GENOMIC DNA]</scope>
    <source>
        <strain evidence="2">K833</strain>
    </source>
</reference>
<comment type="caution">
    <text evidence="2">The sequence shown here is derived from an EMBL/GenBank/DDBJ whole genome shotgun (WGS) entry which is preliminary data.</text>
</comment>
<evidence type="ECO:0000256" key="1">
    <source>
        <dbReference type="SAM" id="MobiDB-lite"/>
    </source>
</evidence>